<comment type="caution">
    <text evidence="2">The sequence shown here is derived from an EMBL/GenBank/DDBJ whole genome shotgun (WGS) entry which is preliminary data.</text>
</comment>
<gene>
    <name evidence="2" type="ORF">HAX54_051646</name>
</gene>
<organism evidence="2 3">
    <name type="scientific">Datura stramonium</name>
    <name type="common">Jimsonweed</name>
    <name type="synonym">Common thornapple</name>
    <dbReference type="NCBI Taxonomy" id="4076"/>
    <lineage>
        <taxon>Eukaryota</taxon>
        <taxon>Viridiplantae</taxon>
        <taxon>Streptophyta</taxon>
        <taxon>Embryophyta</taxon>
        <taxon>Tracheophyta</taxon>
        <taxon>Spermatophyta</taxon>
        <taxon>Magnoliopsida</taxon>
        <taxon>eudicotyledons</taxon>
        <taxon>Gunneridae</taxon>
        <taxon>Pentapetalae</taxon>
        <taxon>asterids</taxon>
        <taxon>lamiids</taxon>
        <taxon>Solanales</taxon>
        <taxon>Solanaceae</taxon>
        <taxon>Solanoideae</taxon>
        <taxon>Datureae</taxon>
        <taxon>Datura</taxon>
    </lineage>
</organism>
<name>A0ABS8SYT8_DATST</name>
<feature type="region of interest" description="Disordered" evidence="1">
    <location>
        <begin position="89"/>
        <end position="109"/>
    </location>
</feature>
<keyword evidence="3" id="KW-1185">Reference proteome</keyword>
<evidence type="ECO:0000313" key="3">
    <source>
        <dbReference type="Proteomes" id="UP000823775"/>
    </source>
</evidence>
<dbReference type="Proteomes" id="UP000823775">
    <property type="component" value="Unassembled WGS sequence"/>
</dbReference>
<evidence type="ECO:0000313" key="2">
    <source>
        <dbReference type="EMBL" id="MCD7463885.1"/>
    </source>
</evidence>
<sequence>MPRPRDQQREVPRHWYYRLCEAATNGMRRTAFPCYSRCATVLPRDKARAAALLQCVGRCAAALDVEAAWGYAARSFQLQKLDLPLQYGKGTLNPKSNSSRNKQSINLLL</sequence>
<accession>A0ABS8SYT8</accession>
<proteinExistence type="predicted"/>
<protein>
    <submittedName>
        <fullName evidence="2">Uncharacterized protein</fullName>
    </submittedName>
</protein>
<evidence type="ECO:0000256" key="1">
    <source>
        <dbReference type="SAM" id="MobiDB-lite"/>
    </source>
</evidence>
<dbReference type="EMBL" id="JACEIK010000923">
    <property type="protein sequence ID" value="MCD7463885.1"/>
    <property type="molecule type" value="Genomic_DNA"/>
</dbReference>
<feature type="compositionally biased region" description="Polar residues" evidence="1">
    <location>
        <begin position="93"/>
        <end position="109"/>
    </location>
</feature>
<reference evidence="2 3" key="1">
    <citation type="journal article" date="2021" name="BMC Genomics">
        <title>Datura genome reveals duplications of psychoactive alkaloid biosynthetic genes and high mutation rate following tissue culture.</title>
        <authorList>
            <person name="Rajewski A."/>
            <person name="Carter-House D."/>
            <person name="Stajich J."/>
            <person name="Litt A."/>
        </authorList>
    </citation>
    <scope>NUCLEOTIDE SEQUENCE [LARGE SCALE GENOMIC DNA]</scope>
    <source>
        <strain evidence="2">AR-01</strain>
    </source>
</reference>